<reference evidence="1" key="1">
    <citation type="submission" date="2022-08" db="EMBL/GenBank/DDBJ databases">
        <title>Genome sequencing of Pelomonas sp. UHG3.</title>
        <authorList>
            <person name="So Y."/>
        </authorList>
    </citation>
    <scope>NUCLEOTIDE SEQUENCE</scope>
    <source>
        <strain evidence="1">UHG3</strain>
    </source>
</reference>
<evidence type="ECO:0000313" key="1">
    <source>
        <dbReference type="EMBL" id="MCY4745300.1"/>
    </source>
</evidence>
<proteinExistence type="predicted"/>
<accession>A0ACC6CA66</accession>
<name>A0ACC6CA66_9BURK</name>
<organism evidence="1 2">
    <name type="scientific">Roseateles hydrophilus</name>
    <dbReference type="NCBI Taxonomy" id="2975054"/>
    <lineage>
        <taxon>Bacteria</taxon>
        <taxon>Pseudomonadati</taxon>
        <taxon>Pseudomonadota</taxon>
        <taxon>Betaproteobacteria</taxon>
        <taxon>Burkholderiales</taxon>
        <taxon>Sphaerotilaceae</taxon>
        <taxon>Roseateles</taxon>
    </lineage>
</organism>
<dbReference type="Proteomes" id="UP001076464">
    <property type="component" value="Unassembled WGS sequence"/>
</dbReference>
<evidence type="ECO:0000313" key="2">
    <source>
        <dbReference type="Proteomes" id="UP001076464"/>
    </source>
</evidence>
<gene>
    <name evidence="1" type="ORF">NYO99_09980</name>
</gene>
<dbReference type="EMBL" id="JAPPUY010000002">
    <property type="protein sequence ID" value="MCY4745300.1"/>
    <property type="molecule type" value="Genomic_DNA"/>
</dbReference>
<sequence length="180" mass="18964">MFRKIALSSLIAFGFAGGAQAASYGSVNFGDITPEFDTFGTHAIAVGDFTFDFFFKASQPYIGSATLSDLPTVFLGTQRYNIDGLTLSLWQDVGTSIGSFDAADVSLGTFPITGDYISIQTPNVFGAGNYFFRAEGTATGTLGGRLSYTASAVAVPEPQTYAMLLAGLGAIGFLARRRRA</sequence>
<protein>
    <submittedName>
        <fullName evidence="1">FxDxF family PEP-CTERM protein</fullName>
    </submittedName>
</protein>
<keyword evidence="2" id="KW-1185">Reference proteome</keyword>
<comment type="caution">
    <text evidence="1">The sequence shown here is derived from an EMBL/GenBank/DDBJ whole genome shotgun (WGS) entry which is preliminary data.</text>
</comment>